<comment type="caution">
    <text evidence="3">The sequence shown here is derived from an EMBL/GenBank/DDBJ whole genome shotgun (WGS) entry which is preliminary data.</text>
</comment>
<sequence length="162" mass="18438">MRSKHGGTQNPGFRIMNFRPTMEEFKDFNKYIAYMESQVGMIEYLENPRKSLVTAFSLTFHPNRALCCPDFTSWDTLLTLTSISAVRRQTSILLSQEDYGGILHRTGLAKKWKTRMSDTVVIATPVQQVARGRGGELTKQCQKRKRPGGGRARPVLGKNYKH</sequence>
<gene>
    <name evidence="3" type="ORF">HPG69_010114</name>
</gene>
<dbReference type="Gene3D" id="2.60.120.650">
    <property type="entry name" value="Cupin"/>
    <property type="match status" value="1"/>
</dbReference>
<dbReference type="Proteomes" id="UP000551758">
    <property type="component" value="Unassembled WGS sequence"/>
</dbReference>
<name>A0A7J7FDE4_DICBM</name>
<proteinExistence type="predicted"/>
<evidence type="ECO:0000313" key="4">
    <source>
        <dbReference type="Proteomes" id="UP000551758"/>
    </source>
</evidence>
<organism evidence="3 4">
    <name type="scientific">Diceros bicornis minor</name>
    <name type="common">South-central black rhinoceros</name>
    <dbReference type="NCBI Taxonomy" id="77932"/>
    <lineage>
        <taxon>Eukaryota</taxon>
        <taxon>Metazoa</taxon>
        <taxon>Chordata</taxon>
        <taxon>Craniata</taxon>
        <taxon>Vertebrata</taxon>
        <taxon>Euteleostomi</taxon>
        <taxon>Mammalia</taxon>
        <taxon>Eutheria</taxon>
        <taxon>Laurasiatheria</taxon>
        <taxon>Perissodactyla</taxon>
        <taxon>Rhinocerotidae</taxon>
        <taxon>Diceros</taxon>
    </lineage>
</organism>
<dbReference type="EMBL" id="JACDTQ010000787">
    <property type="protein sequence ID" value="KAF5926092.1"/>
    <property type="molecule type" value="Genomic_DNA"/>
</dbReference>
<dbReference type="AlphaFoldDB" id="A0A7J7FDE4"/>
<accession>A0A7J7FDE4</accession>
<protein>
    <recommendedName>
        <fullName evidence="2">JmjN domain-containing protein</fullName>
    </recommendedName>
</protein>
<reference evidence="3 4" key="1">
    <citation type="journal article" date="2020" name="Mol. Biol. Evol.">
        <title>Interspecific Gene Flow and the Evolution of Specialization in Black and White Rhinoceros.</title>
        <authorList>
            <person name="Moodley Y."/>
            <person name="Westbury M.V."/>
            <person name="Russo I.M."/>
            <person name="Gopalakrishnan S."/>
            <person name="Rakotoarivelo A."/>
            <person name="Olsen R.A."/>
            <person name="Prost S."/>
            <person name="Tunstall T."/>
            <person name="Ryder O.A."/>
            <person name="Dalen L."/>
            <person name="Bruford M.W."/>
        </authorList>
    </citation>
    <scope>NUCLEOTIDE SEQUENCE [LARGE SCALE GENOMIC DNA]</scope>
    <source>
        <strain evidence="3">SBR-YM</strain>
        <tissue evidence="3">Skin</tissue>
    </source>
</reference>
<keyword evidence="4" id="KW-1185">Reference proteome</keyword>
<dbReference type="Pfam" id="PF02375">
    <property type="entry name" value="JmjN"/>
    <property type="match status" value="1"/>
</dbReference>
<feature type="region of interest" description="Disordered" evidence="1">
    <location>
        <begin position="133"/>
        <end position="162"/>
    </location>
</feature>
<feature type="domain" description="JmjN" evidence="2">
    <location>
        <begin position="18"/>
        <end position="38"/>
    </location>
</feature>
<evidence type="ECO:0000259" key="2">
    <source>
        <dbReference type="Pfam" id="PF02375"/>
    </source>
</evidence>
<evidence type="ECO:0000313" key="3">
    <source>
        <dbReference type="EMBL" id="KAF5926092.1"/>
    </source>
</evidence>
<evidence type="ECO:0000256" key="1">
    <source>
        <dbReference type="SAM" id="MobiDB-lite"/>
    </source>
</evidence>
<dbReference type="InterPro" id="IPR003349">
    <property type="entry name" value="JmjN"/>
</dbReference>